<dbReference type="Proteomes" id="UP001646141">
    <property type="component" value="Unassembled WGS sequence"/>
</dbReference>
<dbReference type="SUPFAM" id="SSF56601">
    <property type="entry name" value="beta-lactamase/transpeptidase-like"/>
    <property type="match status" value="1"/>
</dbReference>
<accession>A0ABS1SK91</accession>
<protein>
    <submittedName>
        <fullName evidence="3">D-alanyl-D-alanine carboxypeptidase</fullName>
    </submittedName>
</protein>
<keyword evidence="3" id="KW-0121">Carboxypeptidase</keyword>
<dbReference type="Gene3D" id="3.40.710.10">
    <property type="entry name" value="DD-peptidase/beta-lactamase superfamily"/>
    <property type="match status" value="1"/>
</dbReference>
<evidence type="ECO:0000259" key="2">
    <source>
        <dbReference type="Pfam" id="PF00768"/>
    </source>
</evidence>
<proteinExistence type="predicted"/>
<dbReference type="InterPro" id="IPR001967">
    <property type="entry name" value="Peptidase_S11_N"/>
</dbReference>
<sequence length="430" mass="44612">MRTTPAAEQAEKRRRPGRAWAIGLLTTGLVLGGYTVACAVTPLPDPKLTLATSIEEDPANLAAAAAAEELTQRAQATVDAQRGPAAIGWLGSDEVWSNDDTPRPIASISKLVTVLVGLERAPLAADEDGPVHVWSAEDAARTRGYQALSGIAYPIPIGTEVTTRQMLTLSLLPSANDFMAAYAAETIGEGEEFSSAVAEWAKRNGLGSLSLAEPTGMDESNVASAADVVRIAKLALNEPVIAELIRTPSAELPWGIGEVTNTNPLLTKLPGVIGLKTGTSGAAGSNLVAAQEANANGRDVVRVAAVLGRNSGPERAHDTSTLFTGMGDATRQVQLVHPEELVGTATTIEGTEIPLIADGGAAAVLLAGESASREVTLDAASWGPARQRVGSIAVTTPEGTSEVPVVAAERIAEPDLWWRVTHPALVFGWA</sequence>
<keyword evidence="1" id="KW-1133">Transmembrane helix</keyword>
<evidence type="ECO:0000256" key="1">
    <source>
        <dbReference type="SAM" id="Phobius"/>
    </source>
</evidence>
<reference evidence="3 4" key="1">
    <citation type="submission" date="2018-09" db="EMBL/GenBank/DDBJ databases">
        <title>Comparative genomics of Leucobacter spp.</title>
        <authorList>
            <person name="Reis A.C."/>
            <person name="Kolvenbach B.A."/>
            <person name="Corvini P.F.X."/>
            <person name="Nunes O.C."/>
        </authorList>
    </citation>
    <scope>NUCLEOTIDE SEQUENCE [LARGE SCALE GENOMIC DNA]</scope>
    <source>
        <strain evidence="3 4">L-1</strain>
    </source>
</reference>
<keyword evidence="4" id="KW-1185">Reference proteome</keyword>
<comment type="caution">
    <text evidence="3">The sequence shown here is derived from an EMBL/GenBank/DDBJ whole genome shotgun (WGS) entry which is preliminary data.</text>
</comment>
<dbReference type="InterPro" id="IPR012338">
    <property type="entry name" value="Beta-lactam/transpept-like"/>
</dbReference>
<organism evidence="3 4">
    <name type="scientific">Leucobacter chromiireducens subsp. chromiireducens</name>
    <dbReference type="NCBI Taxonomy" id="660067"/>
    <lineage>
        <taxon>Bacteria</taxon>
        <taxon>Bacillati</taxon>
        <taxon>Actinomycetota</taxon>
        <taxon>Actinomycetes</taxon>
        <taxon>Micrococcales</taxon>
        <taxon>Microbacteriaceae</taxon>
        <taxon>Leucobacter</taxon>
    </lineage>
</organism>
<dbReference type="RefSeq" id="WP_202380620.1">
    <property type="nucleotide sequence ID" value="NZ_BAAAMA010000003.1"/>
</dbReference>
<keyword evidence="3" id="KW-0378">Hydrolase</keyword>
<keyword evidence="1" id="KW-0472">Membrane</keyword>
<name>A0ABS1SK91_9MICO</name>
<keyword evidence="1" id="KW-0812">Transmembrane</keyword>
<feature type="domain" description="Peptidase S11 D-alanyl-D-alanine carboxypeptidase A N-terminal" evidence="2">
    <location>
        <begin position="98"/>
        <end position="303"/>
    </location>
</feature>
<gene>
    <name evidence="3" type="ORF">D3226_01260</name>
</gene>
<feature type="transmembrane region" description="Helical" evidence="1">
    <location>
        <begin position="20"/>
        <end position="43"/>
    </location>
</feature>
<dbReference type="GO" id="GO:0004180">
    <property type="term" value="F:carboxypeptidase activity"/>
    <property type="evidence" value="ECO:0007669"/>
    <property type="project" value="UniProtKB-KW"/>
</dbReference>
<keyword evidence="3" id="KW-0645">Protease</keyword>
<dbReference type="EMBL" id="QYAD01000001">
    <property type="protein sequence ID" value="MBL3688589.1"/>
    <property type="molecule type" value="Genomic_DNA"/>
</dbReference>
<evidence type="ECO:0000313" key="3">
    <source>
        <dbReference type="EMBL" id="MBL3688589.1"/>
    </source>
</evidence>
<evidence type="ECO:0000313" key="4">
    <source>
        <dbReference type="Proteomes" id="UP001646141"/>
    </source>
</evidence>
<dbReference type="Pfam" id="PF00768">
    <property type="entry name" value="Peptidase_S11"/>
    <property type="match status" value="1"/>
</dbReference>